<accession>N6WC54</accession>
<keyword evidence="4" id="KW-1185">Reference proteome</keyword>
<organism evidence="3 4">
    <name type="scientific">Schaalia cardiffensis F0333</name>
    <dbReference type="NCBI Taxonomy" id="888050"/>
    <lineage>
        <taxon>Bacteria</taxon>
        <taxon>Bacillati</taxon>
        <taxon>Actinomycetota</taxon>
        <taxon>Actinomycetes</taxon>
        <taxon>Actinomycetales</taxon>
        <taxon>Actinomycetaceae</taxon>
        <taxon>Schaalia</taxon>
    </lineage>
</organism>
<dbReference type="Gene3D" id="1.10.101.10">
    <property type="entry name" value="PGBD-like superfamily/PGBD"/>
    <property type="match status" value="1"/>
</dbReference>
<evidence type="ECO:0000259" key="2">
    <source>
        <dbReference type="Pfam" id="PF01471"/>
    </source>
</evidence>
<protein>
    <recommendedName>
        <fullName evidence="2">Peptidoglycan binding-like domain-containing protein</fullName>
    </recommendedName>
</protein>
<gene>
    <name evidence="3" type="ORF">HMPREF9004_1709</name>
</gene>
<dbReference type="OrthoDB" id="3268648at2"/>
<comment type="caution">
    <text evidence="3">The sequence shown here is derived from an EMBL/GenBank/DDBJ whole genome shotgun (WGS) entry which is preliminary data.</text>
</comment>
<dbReference type="InterPro" id="IPR036365">
    <property type="entry name" value="PGBD-like_sf"/>
</dbReference>
<reference evidence="3 4" key="1">
    <citation type="submission" date="2013-03" db="EMBL/GenBank/DDBJ databases">
        <title>Reference genome for the Human Microbiome Project.</title>
        <authorList>
            <person name="Aqrawi P."/>
            <person name="Ayvaz T."/>
            <person name="Bess C."/>
            <person name="Blankenburg K."/>
            <person name="Coyle M."/>
            <person name="Deng J."/>
            <person name="Forbes L."/>
            <person name="Fowler G."/>
            <person name="Francisco L."/>
            <person name="Fu Q."/>
            <person name="Gibbs R."/>
            <person name="Gross S."/>
            <person name="Gubbala S."/>
            <person name="Hale W."/>
            <person name="Hemphill L."/>
            <person name="Highlander S."/>
            <person name="Hirani K."/>
            <person name="Jackson L."/>
            <person name="Jakkamsetti A."/>
            <person name="Javaid M."/>
            <person name="Jayaseelan J.C."/>
            <person name="Jiang H."/>
            <person name="Joshi V."/>
            <person name="Korchina V."/>
            <person name="Kovar C."/>
            <person name="Lara F."/>
            <person name="Lee S."/>
            <person name="Liu Y."/>
            <person name="Mata R."/>
            <person name="Mathew T."/>
            <person name="Munidasa M."/>
            <person name="Muzny D."/>
            <person name="Nazareth L."/>
            <person name="Ngo R."/>
            <person name="Nguyen L."/>
            <person name="Nguyen N."/>
            <person name="Okwuonu G."/>
            <person name="Ongeri F."/>
            <person name="Palculict T."/>
            <person name="Patil S."/>
            <person name="Petrosino J."/>
            <person name="Pham C."/>
            <person name="Pham P."/>
            <person name="Pu L.-L."/>
            <person name="Qin X."/>
            <person name="Qu J."/>
            <person name="Reid J."/>
            <person name="Ross M."/>
            <person name="Ruth R."/>
            <person name="Saada N."/>
            <person name="San Lucas F."/>
            <person name="Santibanez J."/>
            <person name="Shang Y."/>
            <person name="Simmons D."/>
            <person name="Song X.-Z."/>
            <person name="Tang L.-Y."/>
            <person name="Thornton R."/>
            <person name="Warren J."/>
            <person name="Weissenberger G."/>
            <person name="Wilczek-Boney K."/>
            <person name="Worley K."/>
            <person name="Youmans B."/>
            <person name="Zhang J."/>
            <person name="Zhang L."/>
            <person name="Zhao Z."/>
            <person name="Zhou C."/>
            <person name="Zhu D."/>
            <person name="Zhu Y."/>
        </authorList>
    </citation>
    <scope>NUCLEOTIDE SEQUENCE [LARGE SCALE GENOMIC DNA]</scope>
    <source>
        <strain evidence="3 4">F0333</strain>
    </source>
</reference>
<dbReference type="GO" id="GO:1990281">
    <property type="term" value="C:efflux pump complex"/>
    <property type="evidence" value="ECO:0007669"/>
    <property type="project" value="TreeGrafter"/>
</dbReference>
<dbReference type="Pfam" id="PF01471">
    <property type="entry name" value="PG_binding_1"/>
    <property type="match status" value="1"/>
</dbReference>
<feature type="domain" description="Peptidoglycan binding-like" evidence="2">
    <location>
        <begin position="135"/>
        <end position="183"/>
    </location>
</feature>
<evidence type="ECO:0000313" key="4">
    <source>
        <dbReference type="Proteomes" id="UP000013015"/>
    </source>
</evidence>
<dbReference type="PANTHER" id="PTHR30469">
    <property type="entry name" value="MULTIDRUG RESISTANCE PROTEIN MDTA"/>
    <property type="match status" value="1"/>
</dbReference>
<dbReference type="Proteomes" id="UP000013015">
    <property type="component" value="Unassembled WGS sequence"/>
</dbReference>
<proteinExistence type="predicted"/>
<dbReference type="PANTHER" id="PTHR30469:SF15">
    <property type="entry name" value="HLYD FAMILY OF SECRETION PROTEINS"/>
    <property type="match status" value="1"/>
</dbReference>
<dbReference type="eggNOG" id="COG0845">
    <property type="taxonomic scope" value="Bacteria"/>
</dbReference>
<dbReference type="SUPFAM" id="SSF47090">
    <property type="entry name" value="PGBD-like"/>
    <property type="match status" value="1"/>
</dbReference>
<evidence type="ECO:0000256" key="1">
    <source>
        <dbReference type="SAM" id="MobiDB-lite"/>
    </source>
</evidence>
<dbReference type="InterPro" id="IPR036366">
    <property type="entry name" value="PGBDSf"/>
</dbReference>
<dbReference type="PATRIC" id="fig|888050.3.peg.1645"/>
<feature type="region of interest" description="Disordered" evidence="1">
    <location>
        <begin position="244"/>
        <end position="298"/>
    </location>
</feature>
<dbReference type="InterPro" id="IPR002477">
    <property type="entry name" value="Peptidoglycan-bd-like"/>
</dbReference>
<dbReference type="Gene3D" id="2.40.420.20">
    <property type="match status" value="1"/>
</dbReference>
<sequence length="380" mass="40785">MTAESTDTKPARKRRKVIIGATIVLALGLVGVGTAAALGTFSAAEKNESEGNVFTGSTDVVTRGTLEGETTAVGTLHYADRYKFRGAFEGVVTKLPTPGTTLTQGDMIHQIGDEPSYLMHGNTPAWRTFEPDMSNGEDVTQLETALQQLGYFTGEPNSHYDWLTRSAIQKWQKDNDLVQNGILPLGRVVFAPEDLRVGTMIARVGDRANAETDLFNVSSTRQIVSANLKLSDQKLGVVGNSVKLRLPGGETTTGTISAVEPPTDKSAAGDQKNSDSSQDSSSEKERIIPITVTPDDPEATKNLQEASVTLGLISEKRENVLSVPLSALIALTPDQFGVEVVNDDNTTRKVPVTTGLFAGDRVEVTSDELSENQRVVVPDR</sequence>
<name>N6WC54_9ACTO</name>
<dbReference type="GO" id="GO:0015562">
    <property type="term" value="F:efflux transmembrane transporter activity"/>
    <property type="evidence" value="ECO:0007669"/>
    <property type="project" value="TreeGrafter"/>
</dbReference>
<dbReference type="HOGENOM" id="CLU_057459_1_0_11"/>
<dbReference type="RefSeq" id="WP_005964450.1">
    <property type="nucleotide sequence ID" value="NZ_CP040505.1"/>
</dbReference>
<dbReference type="AlphaFoldDB" id="N6WC54"/>
<dbReference type="STRING" id="888050.HMPREF9004_1709"/>
<dbReference type="EMBL" id="AQHZ01000024">
    <property type="protein sequence ID" value="ENO17799.1"/>
    <property type="molecule type" value="Genomic_DNA"/>
</dbReference>
<evidence type="ECO:0000313" key="3">
    <source>
        <dbReference type="EMBL" id="ENO17799.1"/>
    </source>
</evidence>